<dbReference type="EMBL" id="JASAOG010000050">
    <property type="protein sequence ID" value="KAK0058118.1"/>
    <property type="molecule type" value="Genomic_DNA"/>
</dbReference>
<proteinExistence type="predicted"/>
<evidence type="ECO:0000313" key="3">
    <source>
        <dbReference type="Proteomes" id="UP001233172"/>
    </source>
</evidence>
<dbReference type="AlphaFoldDB" id="A0AAD8BPZ7"/>
<evidence type="ECO:0000256" key="1">
    <source>
        <dbReference type="SAM" id="MobiDB-lite"/>
    </source>
</evidence>
<dbReference type="Proteomes" id="UP001233172">
    <property type="component" value="Unassembled WGS sequence"/>
</dbReference>
<protein>
    <submittedName>
        <fullName evidence="2">Uncharacterized protein</fullName>
    </submittedName>
</protein>
<reference evidence="2" key="2">
    <citation type="submission" date="2023-04" db="EMBL/GenBank/DDBJ databases">
        <authorList>
            <person name="Bu L."/>
            <person name="Lu L."/>
            <person name="Laidemitt M.R."/>
            <person name="Zhang S.M."/>
            <person name="Mutuku M."/>
            <person name="Mkoji G."/>
            <person name="Steinauer M."/>
            <person name="Loker E.S."/>
        </authorList>
    </citation>
    <scope>NUCLEOTIDE SEQUENCE</scope>
    <source>
        <strain evidence="2">KasaAsao</strain>
        <tissue evidence="2">Whole Snail</tissue>
    </source>
</reference>
<keyword evidence="3" id="KW-1185">Reference proteome</keyword>
<gene>
    <name evidence="2" type="ORF">Bpfe_012442</name>
</gene>
<accession>A0AAD8BPZ7</accession>
<organism evidence="2 3">
    <name type="scientific">Biomphalaria pfeifferi</name>
    <name type="common">Bloodfluke planorb</name>
    <name type="synonym">Freshwater snail</name>
    <dbReference type="NCBI Taxonomy" id="112525"/>
    <lineage>
        <taxon>Eukaryota</taxon>
        <taxon>Metazoa</taxon>
        <taxon>Spiralia</taxon>
        <taxon>Lophotrochozoa</taxon>
        <taxon>Mollusca</taxon>
        <taxon>Gastropoda</taxon>
        <taxon>Heterobranchia</taxon>
        <taxon>Euthyneura</taxon>
        <taxon>Panpulmonata</taxon>
        <taxon>Hygrophila</taxon>
        <taxon>Lymnaeoidea</taxon>
        <taxon>Planorbidae</taxon>
        <taxon>Biomphalaria</taxon>
    </lineage>
</organism>
<feature type="region of interest" description="Disordered" evidence="1">
    <location>
        <begin position="1"/>
        <end position="33"/>
    </location>
</feature>
<feature type="non-terminal residue" evidence="2">
    <location>
        <position position="1"/>
    </location>
</feature>
<sequence length="64" mass="7567">GCEEKWQRDGDMSEKEMSSRNARMENRTEKEDARSHCFMIRAARDTELRHGVKTFFSSEKITIL</sequence>
<comment type="caution">
    <text evidence="2">The sequence shown here is derived from an EMBL/GenBank/DDBJ whole genome shotgun (WGS) entry which is preliminary data.</text>
</comment>
<reference evidence="2" key="1">
    <citation type="journal article" date="2023" name="PLoS Negl. Trop. Dis.">
        <title>A genome sequence for Biomphalaria pfeifferi, the major vector snail for the human-infecting parasite Schistosoma mansoni.</title>
        <authorList>
            <person name="Bu L."/>
            <person name="Lu L."/>
            <person name="Laidemitt M.R."/>
            <person name="Zhang S.M."/>
            <person name="Mutuku M."/>
            <person name="Mkoji G."/>
            <person name="Steinauer M."/>
            <person name="Loker E.S."/>
        </authorList>
    </citation>
    <scope>NUCLEOTIDE SEQUENCE</scope>
    <source>
        <strain evidence="2">KasaAsao</strain>
    </source>
</reference>
<name>A0AAD8BPZ7_BIOPF</name>
<evidence type="ECO:0000313" key="2">
    <source>
        <dbReference type="EMBL" id="KAK0058118.1"/>
    </source>
</evidence>